<name>H6RJW4_BLASD</name>
<comment type="function">
    <text evidence="2">Antitoxin component of a type II toxin-antitoxin (TA) system.</text>
</comment>
<dbReference type="KEGG" id="bsd:BLASA_2745"/>
<reference evidence="4 5" key="1">
    <citation type="journal article" date="2012" name="J. Bacteriol.">
        <title>Genome Sequence of Blastococcus saxobsidens DD2, a Stone-Inhabiting Bacterium.</title>
        <authorList>
            <person name="Chouaia B."/>
            <person name="Crotti E."/>
            <person name="Brusetti L."/>
            <person name="Daffonchio D."/>
            <person name="Essoussi I."/>
            <person name="Nouioui I."/>
            <person name="Sbissi I."/>
            <person name="Ghodhbane-Gtari F."/>
            <person name="Gtari M."/>
            <person name="Vacherie B."/>
            <person name="Barbe V."/>
            <person name="Medigue C."/>
            <person name="Gury J."/>
            <person name="Pujic P."/>
            <person name="Normand P."/>
        </authorList>
    </citation>
    <scope>NUCLEOTIDE SEQUENCE [LARGE SCALE GENOMIC DNA]</scope>
    <source>
        <strain evidence="4 5">DD2</strain>
    </source>
</reference>
<gene>
    <name evidence="4" type="ordered locus">BLASA_2745</name>
</gene>
<dbReference type="NCBIfam" id="TIGR01552">
    <property type="entry name" value="phd_fam"/>
    <property type="match status" value="1"/>
</dbReference>
<keyword evidence="5" id="KW-1185">Reference proteome</keyword>
<dbReference type="Proteomes" id="UP000007517">
    <property type="component" value="Chromosome"/>
</dbReference>
<dbReference type="InterPro" id="IPR036165">
    <property type="entry name" value="YefM-like_sf"/>
</dbReference>
<dbReference type="AlphaFoldDB" id="H6RJW4"/>
<feature type="region of interest" description="Disordered" evidence="3">
    <location>
        <begin position="1"/>
        <end position="59"/>
    </location>
</feature>
<comment type="similarity">
    <text evidence="1 2">Belongs to the phD/YefM antitoxin family.</text>
</comment>
<evidence type="ECO:0000313" key="4">
    <source>
        <dbReference type="EMBL" id="CCG03617.1"/>
    </source>
</evidence>
<dbReference type="OrthoDB" id="488160at2"/>
<accession>H6RJW4</accession>
<evidence type="ECO:0000313" key="5">
    <source>
        <dbReference type="Proteomes" id="UP000007517"/>
    </source>
</evidence>
<reference evidence="5" key="2">
    <citation type="submission" date="2012-02" db="EMBL/GenBank/DDBJ databases">
        <title>Complete genome sequence of Blastococcus saxobsidens strain DD2.</title>
        <authorList>
            <person name="Genoscope."/>
        </authorList>
    </citation>
    <scope>NUCLEOTIDE SEQUENCE [LARGE SCALE GENOMIC DNA]</scope>
    <source>
        <strain evidence="5">DD2</strain>
    </source>
</reference>
<organism evidence="4 5">
    <name type="scientific">Blastococcus saxobsidens (strain DD2)</name>
    <dbReference type="NCBI Taxonomy" id="1146883"/>
    <lineage>
        <taxon>Bacteria</taxon>
        <taxon>Bacillati</taxon>
        <taxon>Actinomycetota</taxon>
        <taxon>Actinomycetes</taxon>
        <taxon>Geodermatophilales</taxon>
        <taxon>Geodermatophilaceae</taxon>
        <taxon>Blastococcus</taxon>
    </lineage>
</organism>
<dbReference type="eggNOG" id="COG2161">
    <property type="taxonomic scope" value="Bacteria"/>
</dbReference>
<evidence type="ECO:0000256" key="2">
    <source>
        <dbReference type="RuleBase" id="RU362080"/>
    </source>
</evidence>
<proteinExistence type="inferred from homology"/>
<sequence length="59" mass="6362">MDEVSGTHERVTITKHGSPVAVLLAAEDHERRRDPRHPGTTRSAARTIAPVPPTARGAQ</sequence>
<dbReference type="SUPFAM" id="SSF143120">
    <property type="entry name" value="YefM-like"/>
    <property type="match status" value="1"/>
</dbReference>
<feature type="compositionally biased region" description="Basic and acidic residues" evidence="3">
    <location>
        <begin position="1"/>
        <end position="12"/>
    </location>
</feature>
<evidence type="ECO:0000256" key="3">
    <source>
        <dbReference type="SAM" id="MobiDB-lite"/>
    </source>
</evidence>
<dbReference type="HOGENOM" id="CLU_2951089_0_0_11"/>
<dbReference type="Pfam" id="PF02604">
    <property type="entry name" value="PhdYeFM_antitox"/>
    <property type="match status" value="1"/>
</dbReference>
<evidence type="ECO:0000256" key="1">
    <source>
        <dbReference type="ARBA" id="ARBA00009981"/>
    </source>
</evidence>
<feature type="compositionally biased region" description="Basic and acidic residues" evidence="3">
    <location>
        <begin position="26"/>
        <end position="37"/>
    </location>
</feature>
<protein>
    <recommendedName>
        <fullName evidence="2">Antitoxin</fullName>
    </recommendedName>
</protein>
<dbReference type="STRING" id="1146883.BLASA_2745"/>
<dbReference type="InterPro" id="IPR006442">
    <property type="entry name" value="Antitoxin_Phd/YefM"/>
</dbReference>
<dbReference type="EMBL" id="FO117623">
    <property type="protein sequence ID" value="CCG03617.1"/>
    <property type="molecule type" value="Genomic_DNA"/>
</dbReference>
<dbReference type="Gene3D" id="3.40.1620.10">
    <property type="entry name" value="YefM-like domain"/>
    <property type="match status" value="1"/>
</dbReference>